<dbReference type="Pfam" id="PF13476">
    <property type="entry name" value="AAA_23"/>
    <property type="match status" value="1"/>
</dbReference>
<dbReference type="GO" id="GO:0006302">
    <property type="term" value="P:double-strand break repair"/>
    <property type="evidence" value="ECO:0007669"/>
    <property type="project" value="InterPro"/>
</dbReference>
<evidence type="ECO:0000313" key="3">
    <source>
        <dbReference type="EMBL" id="RHK50662.1"/>
    </source>
</evidence>
<accession>A0A3R6FKK3</accession>
<feature type="coiled-coil region" evidence="1">
    <location>
        <begin position="801"/>
        <end position="828"/>
    </location>
</feature>
<evidence type="ECO:0000313" key="4">
    <source>
        <dbReference type="Proteomes" id="UP000286598"/>
    </source>
</evidence>
<feature type="coiled-coil region" evidence="1">
    <location>
        <begin position="686"/>
        <end position="738"/>
    </location>
</feature>
<keyword evidence="4" id="KW-1185">Reference proteome</keyword>
<dbReference type="SUPFAM" id="SSF52540">
    <property type="entry name" value="P-loop containing nucleoside triphosphate hydrolases"/>
    <property type="match status" value="2"/>
</dbReference>
<dbReference type="OrthoDB" id="9795626at2"/>
<name>A0A3R6FKK3_9BACT</name>
<dbReference type="GO" id="GO:0016887">
    <property type="term" value="F:ATP hydrolysis activity"/>
    <property type="evidence" value="ECO:0007669"/>
    <property type="project" value="InterPro"/>
</dbReference>
<gene>
    <name evidence="3" type="ORF">DW060_06960</name>
</gene>
<dbReference type="Proteomes" id="UP000286598">
    <property type="component" value="Unassembled WGS sequence"/>
</dbReference>
<dbReference type="PANTHER" id="PTHR32114">
    <property type="entry name" value="ABC TRANSPORTER ABCH.3"/>
    <property type="match status" value="1"/>
</dbReference>
<dbReference type="RefSeq" id="WP_118355358.1">
    <property type="nucleotide sequence ID" value="NZ_CAUEDA010000002.1"/>
</dbReference>
<feature type="domain" description="Rad50/SbcC-type AAA" evidence="2">
    <location>
        <begin position="5"/>
        <end position="269"/>
    </location>
</feature>
<dbReference type="EMBL" id="QRNO01000029">
    <property type="protein sequence ID" value="RHK50662.1"/>
    <property type="molecule type" value="Genomic_DNA"/>
</dbReference>
<feature type="coiled-coil region" evidence="1">
    <location>
        <begin position="246"/>
        <end position="497"/>
    </location>
</feature>
<sequence length="1134" mass="128345">MKLIKLEIQNLASLDRIGGETINFEDGALGDSTIFSIVGPTGSGKSTILDAICLALYNRAPRYPRKKGDRNQNIEVFGNLSSEEKCRLAPTDSRNILTRGKKEGYSKLTFLANNGTLYRAEWYVRMKTKKFEDPTLSLYKIDVNNGVPTEDVDDWNRLPLIIGLDYEQFLRTVLIAQGSFANFLTAKENERYELLEKLIGCEELYTNIAKEIKQKKDEAVKAYDLIVANFTAQEKDLIPEEDLCSVKERIDELEKLDKQIKEELQKITEALAWYTTFEKHQQNIVKFEQAFNEAQSQIDAFAEQTYRLSLHDATIPAVALLKDIKTSETNITSLEKTLTELESDILNKENEIKRKEDVELKLLINNAQKASEELEIQKPHINKARQIKTELEALQTTINDKTKAKTEAENAKVKAEKAVTDNRKNIEVAEAVLNKSKDSLIDLQQRTMEEERLLLQKAEDATSSYEEENKKLECCDAAKLQDAQKMAERNLNDLNSAIRIQALLKAKRTEHDKNVCQQKVLTDRNAVISEQLKNYRIEELNKELEILLKSYTLMTSENWTLHRANLSEGEACPLCGATHHPYSDKDAILPIIDDMNTLIDGKRAQINDQQIEKQQLTKEQSRNKGLLDGIGKTIEALRSEILSLSDEWKEIACAHNDWQEAEDMLRSLKPEIDKKVKDSDAELKAYNKQVTLVDKLRKQMDAAEKAKQGYIKTASEKIQTAEKRITEANTLLETEKGKTENLKAQLSDKVAGLSSATTALAEAQQIVEKKLFDFKTEIGDKDPDEFENALNSTKTKADGLVKAKTEAISRLREQLNEVKGSVAATRTQKEKEHNSVNKRKAELSVWLTDYNTVHAENILTEASIAQLLYSTENWEQIRGIQKQLRDVFTSAETTLRNENLAMNEHQQKKPDMQKETLLEKKAELENVSNQELIDTKARLQRHNTAKELMGCMFAQKQEAEVAKHEWEEIADAIGGDGKTLRKIAQCYTLRFLIEHANVEIRKFNSRYELQQVKNSLGIRVVDHDRADDVRDTTSLSGGETFIVSLGLALGLSSLSSRNISFENLFIDEGFGTLDPDTLATVIDSLAMLQSSQGKKVGVISHTDTMSERITTQIRIIKDGNSGSSHIEMSGMTTL</sequence>
<dbReference type="AlphaFoldDB" id="A0A3R6FKK3"/>
<comment type="caution">
    <text evidence="3">The sequence shown here is derived from an EMBL/GenBank/DDBJ whole genome shotgun (WGS) entry which is preliminary data.</text>
</comment>
<dbReference type="InterPro" id="IPR038729">
    <property type="entry name" value="Rad50/SbcC_AAA"/>
</dbReference>
<protein>
    <recommendedName>
        <fullName evidence="2">Rad50/SbcC-type AAA domain-containing protein</fullName>
    </recommendedName>
</protein>
<proteinExistence type="predicted"/>
<evidence type="ECO:0000259" key="2">
    <source>
        <dbReference type="Pfam" id="PF13476"/>
    </source>
</evidence>
<dbReference type="Gene3D" id="3.40.50.300">
    <property type="entry name" value="P-loop containing nucleotide triphosphate hydrolases"/>
    <property type="match status" value="2"/>
</dbReference>
<keyword evidence="1" id="KW-0175">Coiled coil</keyword>
<organism evidence="3 4">
    <name type="scientific">Leyella stercorea</name>
    <dbReference type="NCBI Taxonomy" id="363265"/>
    <lineage>
        <taxon>Bacteria</taxon>
        <taxon>Pseudomonadati</taxon>
        <taxon>Bacteroidota</taxon>
        <taxon>Bacteroidia</taxon>
        <taxon>Bacteroidales</taxon>
        <taxon>Prevotellaceae</taxon>
        <taxon>Leyella</taxon>
    </lineage>
</organism>
<reference evidence="3 4" key="1">
    <citation type="submission" date="2018-08" db="EMBL/GenBank/DDBJ databases">
        <title>A genome reference for cultivated species of the human gut microbiota.</title>
        <authorList>
            <person name="Zou Y."/>
            <person name="Xue W."/>
            <person name="Luo G."/>
        </authorList>
    </citation>
    <scope>NUCLEOTIDE SEQUENCE [LARGE SCALE GENOMIC DNA]</scope>
    <source>
        <strain evidence="3 4">AF42-9</strain>
    </source>
</reference>
<dbReference type="PANTHER" id="PTHR32114:SF2">
    <property type="entry name" value="ABC TRANSPORTER ABCH.3"/>
    <property type="match status" value="1"/>
</dbReference>
<dbReference type="Pfam" id="PF13558">
    <property type="entry name" value="SbcC_Walker_B"/>
    <property type="match status" value="1"/>
</dbReference>
<dbReference type="InterPro" id="IPR027417">
    <property type="entry name" value="P-loop_NTPase"/>
</dbReference>
<evidence type="ECO:0000256" key="1">
    <source>
        <dbReference type="SAM" id="Coils"/>
    </source>
</evidence>